<dbReference type="GO" id="GO:0005524">
    <property type="term" value="F:ATP binding"/>
    <property type="evidence" value="ECO:0007669"/>
    <property type="project" value="UniProtKB-KW"/>
</dbReference>
<dbReference type="GO" id="GO:0005634">
    <property type="term" value="C:nucleus"/>
    <property type="evidence" value="ECO:0007669"/>
    <property type="project" value="TreeGrafter"/>
</dbReference>
<dbReference type="GO" id="GO:1990918">
    <property type="term" value="P:double-strand break repair involved in meiotic recombination"/>
    <property type="evidence" value="ECO:0007669"/>
    <property type="project" value="TreeGrafter"/>
</dbReference>
<dbReference type="PANTHER" id="PTHR11472:SF47">
    <property type="entry name" value="FANCONI ANEMIA GROUP J PROTEIN"/>
    <property type="match status" value="1"/>
</dbReference>
<accession>A0A085MVH8</accession>
<evidence type="ECO:0000259" key="4">
    <source>
        <dbReference type="PROSITE" id="PS51193"/>
    </source>
</evidence>
<gene>
    <name evidence="5" type="ORF">M514_04481</name>
</gene>
<protein>
    <recommendedName>
        <fullName evidence="4">Helicase ATP-binding domain-containing protein</fullName>
    </recommendedName>
</protein>
<dbReference type="GO" id="GO:0016787">
    <property type="term" value="F:hydrolase activity"/>
    <property type="evidence" value="ECO:0007669"/>
    <property type="project" value="UniProtKB-KW"/>
</dbReference>
<dbReference type="GO" id="GO:0006289">
    <property type="term" value="P:nucleotide-excision repair"/>
    <property type="evidence" value="ECO:0007669"/>
    <property type="project" value="TreeGrafter"/>
</dbReference>
<dbReference type="PANTHER" id="PTHR11472">
    <property type="entry name" value="DNA REPAIR DEAD HELICASE RAD3/XP-D SUBFAMILY MEMBER"/>
    <property type="match status" value="1"/>
</dbReference>
<keyword evidence="3" id="KW-0067">ATP-binding</keyword>
<dbReference type="EMBL" id="KL367631">
    <property type="protein sequence ID" value="KFD61224.1"/>
    <property type="molecule type" value="Genomic_DNA"/>
</dbReference>
<dbReference type="InterPro" id="IPR045028">
    <property type="entry name" value="DinG/Rad3-like"/>
</dbReference>
<dbReference type="Pfam" id="PF06733">
    <property type="entry name" value="DEAD_2"/>
    <property type="match status" value="1"/>
</dbReference>
<evidence type="ECO:0000256" key="3">
    <source>
        <dbReference type="ARBA" id="ARBA00022840"/>
    </source>
</evidence>
<evidence type="ECO:0000313" key="5">
    <source>
        <dbReference type="EMBL" id="KFD61224.1"/>
    </source>
</evidence>
<dbReference type="PROSITE" id="PS51193">
    <property type="entry name" value="HELICASE_ATP_BIND_2"/>
    <property type="match status" value="1"/>
</dbReference>
<sequence>MSSSVYTVQGIKVNMPFQPYPSQLAMVNKVLEALKMRKNCLIESPTGTGKSLALLCAALAWQQSYEKFDFEDFISPPPKKMEFDLTISAGENGALESVPIEQTVYYPVPKIYFCSRTHRQLSQLVRELRKSCYTDIRFKLLESSSPHSRSDCCFSKSTSLFFHLVESFGGSLNISSSLCPVSPTYTTEQSYIDS</sequence>
<dbReference type="InterPro" id="IPR010614">
    <property type="entry name" value="RAD3-like_helicase_DEAD"/>
</dbReference>
<dbReference type="SUPFAM" id="SSF52540">
    <property type="entry name" value="P-loop containing nucleoside triphosphate hydrolases"/>
    <property type="match status" value="1"/>
</dbReference>
<dbReference type="InterPro" id="IPR014013">
    <property type="entry name" value="Helic_SF1/SF2_ATP-bd_DinG/Rad3"/>
</dbReference>
<reference evidence="5" key="1">
    <citation type="journal article" date="2014" name="Nat. Genet.">
        <title>Genome and transcriptome of the porcine whipworm Trichuris suis.</title>
        <authorList>
            <person name="Jex A.R."/>
            <person name="Nejsum P."/>
            <person name="Schwarz E.M."/>
            <person name="Hu L."/>
            <person name="Young N.D."/>
            <person name="Hall R.S."/>
            <person name="Korhonen P.K."/>
            <person name="Liao S."/>
            <person name="Thamsborg S."/>
            <person name="Xia J."/>
            <person name="Xu P."/>
            <person name="Wang S."/>
            <person name="Scheerlinck J.P."/>
            <person name="Hofmann A."/>
            <person name="Sternberg P.W."/>
            <person name="Wang J."/>
            <person name="Gasser R.B."/>
        </authorList>
    </citation>
    <scope>NUCLEOTIDE SEQUENCE [LARGE SCALE GENOMIC DNA]</scope>
    <source>
        <strain evidence="5">DCEP-RM93F</strain>
    </source>
</reference>
<dbReference type="GO" id="GO:0003677">
    <property type="term" value="F:DNA binding"/>
    <property type="evidence" value="ECO:0007669"/>
    <property type="project" value="InterPro"/>
</dbReference>
<evidence type="ECO:0000256" key="1">
    <source>
        <dbReference type="ARBA" id="ARBA00022741"/>
    </source>
</evidence>
<evidence type="ECO:0000256" key="2">
    <source>
        <dbReference type="ARBA" id="ARBA00022801"/>
    </source>
</evidence>
<keyword evidence="2" id="KW-0378">Hydrolase</keyword>
<dbReference type="Proteomes" id="UP000030758">
    <property type="component" value="Unassembled WGS sequence"/>
</dbReference>
<dbReference type="InterPro" id="IPR027417">
    <property type="entry name" value="P-loop_NTPase"/>
</dbReference>
<dbReference type="Gene3D" id="3.40.50.300">
    <property type="entry name" value="P-loop containing nucleotide triphosphate hydrolases"/>
    <property type="match status" value="1"/>
</dbReference>
<dbReference type="AlphaFoldDB" id="A0A085MVH8"/>
<organism evidence="5">
    <name type="scientific">Trichuris suis</name>
    <name type="common">pig whipworm</name>
    <dbReference type="NCBI Taxonomy" id="68888"/>
    <lineage>
        <taxon>Eukaryota</taxon>
        <taxon>Metazoa</taxon>
        <taxon>Ecdysozoa</taxon>
        <taxon>Nematoda</taxon>
        <taxon>Enoplea</taxon>
        <taxon>Dorylaimia</taxon>
        <taxon>Trichinellida</taxon>
        <taxon>Trichuridae</taxon>
        <taxon>Trichuris</taxon>
    </lineage>
</organism>
<name>A0A085MVH8_9BILA</name>
<feature type="domain" description="Helicase ATP-binding" evidence="4">
    <location>
        <begin position="9"/>
        <end position="194"/>
    </location>
</feature>
<dbReference type="GO" id="GO:0003678">
    <property type="term" value="F:DNA helicase activity"/>
    <property type="evidence" value="ECO:0007669"/>
    <property type="project" value="InterPro"/>
</dbReference>
<keyword evidence="1" id="KW-0547">Nucleotide-binding</keyword>
<proteinExistence type="predicted"/>